<proteinExistence type="predicted"/>
<evidence type="ECO:0000313" key="2">
    <source>
        <dbReference type="EMBL" id="OWY30412.1"/>
    </source>
</evidence>
<gene>
    <name evidence="2" type="ORF">CEJ42_05525</name>
    <name evidence="1" type="ORF">HNO84_05795</name>
</gene>
<accession>A0A246WTS7</accession>
<evidence type="ECO:0000313" key="4">
    <source>
        <dbReference type="Proteomes" id="UP000536746"/>
    </source>
</evidence>
<reference evidence="2 3" key="1">
    <citation type="submission" date="2017-06" db="EMBL/GenBank/DDBJ databases">
        <title>Herbaspirillum phytohormonus sp. nov., isolated from the root nodule of Robinia pseudoacacia in lead-zinc mine.</title>
        <authorList>
            <person name="Fan M."/>
            <person name="Lin Y."/>
        </authorList>
    </citation>
    <scope>NUCLEOTIDE SEQUENCE [LARGE SCALE GENOMIC DNA]</scope>
    <source>
        <strain evidence="2 3">HZ10</strain>
    </source>
</reference>
<dbReference type="RefSeq" id="WP_079215802.1">
    <property type="nucleotide sequence ID" value="NZ_CP018845.1"/>
</dbReference>
<name>A0A246WTS7_9BURK</name>
<evidence type="ECO:0000313" key="1">
    <source>
        <dbReference type="EMBL" id="NUU01102.1"/>
    </source>
</evidence>
<dbReference type="EMBL" id="NJGU01000002">
    <property type="protein sequence ID" value="OWY30412.1"/>
    <property type="molecule type" value="Genomic_DNA"/>
</dbReference>
<dbReference type="Proteomes" id="UP000197596">
    <property type="component" value="Unassembled WGS sequence"/>
</dbReference>
<comment type="caution">
    <text evidence="2">The sequence shown here is derived from an EMBL/GenBank/DDBJ whole genome shotgun (WGS) entry which is preliminary data.</text>
</comment>
<sequence>MDKRLALLTSIAELKSSHDEAAAMLSRIMLNAIRAARSEDDAPPLKAMRQYRKAIKELKIQCLQVEMILAEMEIPQHVH</sequence>
<dbReference type="EMBL" id="JABFMT010000004">
    <property type="protein sequence ID" value="NUU01102.1"/>
    <property type="molecule type" value="Genomic_DNA"/>
</dbReference>
<dbReference type="Proteomes" id="UP000536746">
    <property type="component" value="Unassembled WGS sequence"/>
</dbReference>
<keyword evidence="4" id="KW-1185">Reference proteome</keyword>
<dbReference type="AlphaFoldDB" id="A0A246WTS7"/>
<evidence type="ECO:0000313" key="3">
    <source>
        <dbReference type="Proteomes" id="UP000197596"/>
    </source>
</evidence>
<reference evidence="1 4" key="2">
    <citation type="journal article" date="2020" name="Front. Plant Sci.">
        <title>Isolation of Rhizosphere Bacteria That Improve Quality and Water Stress Tolerance in Greenhouse Ornamentals.</title>
        <authorList>
            <person name="Nordstedt N.P."/>
            <person name="Jones M.L."/>
        </authorList>
    </citation>
    <scope>NUCLEOTIDE SEQUENCE [LARGE SCALE GENOMIC DNA]</scope>
    <source>
        <strain evidence="1 4">C6C2</strain>
    </source>
</reference>
<organism evidence="2 3">
    <name type="scientific">Herbaspirillum robiniae</name>
    <dbReference type="NCBI Taxonomy" id="2014887"/>
    <lineage>
        <taxon>Bacteria</taxon>
        <taxon>Pseudomonadati</taxon>
        <taxon>Pseudomonadota</taxon>
        <taxon>Betaproteobacteria</taxon>
        <taxon>Burkholderiales</taxon>
        <taxon>Oxalobacteraceae</taxon>
        <taxon>Herbaspirillum</taxon>
    </lineage>
</organism>
<protein>
    <submittedName>
        <fullName evidence="2">Uncharacterized protein</fullName>
    </submittedName>
</protein>
<dbReference type="OrthoDB" id="8722428at2"/>